<proteinExistence type="predicted"/>
<name>A0ACC5R6U1_9HYPH</name>
<evidence type="ECO:0000313" key="2">
    <source>
        <dbReference type="Proteomes" id="UP000616151"/>
    </source>
</evidence>
<protein>
    <submittedName>
        <fullName evidence="1">TetR family transcriptional regulator</fullName>
    </submittedName>
</protein>
<keyword evidence="2" id="KW-1185">Reference proteome</keyword>
<evidence type="ECO:0000313" key="1">
    <source>
        <dbReference type="EMBL" id="MBK1868333.1"/>
    </source>
</evidence>
<dbReference type="EMBL" id="JAENHL010000007">
    <property type="protein sequence ID" value="MBK1868333.1"/>
    <property type="molecule type" value="Genomic_DNA"/>
</dbReference>
<sequence>MARTRGSVGAETEKAIRKAAVELIAKHGFEAMTLRDLAEHVGLQPGSIYRYIATKDQLLVDIMAEHMETLIAAWRAADRPDADPRLRLEGFVDFHIRYHFQRQKEVVIANLELRSLTPDARRACVGLRKTYEGELRGILEAGITQGFFSPTDSGIATNAIISMLTGVCFWYSPKGKLSADDIIAIHKRLVLGGLSGTPRGEAKIIPLAAGRN</sequence>
<dbReference type="Proteomes" id="UP000616151">
    <property type="component" value="Unassembled WGS sequence"/>
</dbReference>
<organism evidence="1 2">
    <name type="scientific">Taklimakanibacter albus</name>
    <dbReference type="NCBI Taxonomy" id="2800327"/>
    <lineage>
        <taxon>Bacteria</taxon>
        <taxon>Pseudomonadati</taxon>
        <taxon>Pseudomonadota</taxon>
        <taxon>Alphaproteobacteria</taxon>
        <taxon>Hyphomicrobiales</taxon>
        <taxon>Aestuariivirgaceae</taxon>
        <taxon>Taklimakanibacter</taxon>
    </lineage>
</organism>
<accession>A0ACC5R6U1</accession>
<reference evidence="1" key="1">
    <citation type="submission" date="2021-01" db="EMBL/GenBank/DDBJ databases">
        <authorList>
            <person name="Sun Q."/>
        </authorList>
    </citation>
    <scope>NUCLEOTIDE SEQUENCE</scope>
    <source>
        <strain evidence="1">YIM B02566</strain>
    </source>
</reference>
<comment type="caution">
    <text evidence="1">The sequence shown here is derived from an EMBL/GenBank/DDBJ whole genome shotgun (WGS) entry which is preliminary data.</text>
</comment>
<gene>
    <name evidence="1" type="ORF">JHL16_18415</name>
</gene>